<dbReference type="PIRSF" id="PIRSF004692">
    <property type="entry name" value="KdsD_KpsF"/>
    <property type="match status" value="1"/>
</dbReference>
<dbReference type="PROSITE" id="PS51464">
    <property type="entry name" value="SIS"/>
    <property type="match status" value="1"/>
</dbReference>
<dbReference type="InterPro" id="IPR001347">
    <property type="entry name" value="SIS_dom"/>
</dbReference>
<evidence type="ECO:0000256" key="1">
    <source>
        <dbReference type="ARBA" id="ARBA00008165"/>
    </source>
</evidence>
<feature type="site" description="Catalytically relevant" evidence="6">
    <location>
        <position position="194"/>
    </location>
</feature>
<evidence type="ECO:0000313" key="11">
    <source>
        <dbReference type="Proteomes" id="UP000092498"/>
    </source>
</evidence>
<dbReference type="RefSeq" id="WP_066772352.1">
    <property type="nucleotide sequence ID" value="NZ_CP013244.1"/>
</dbReference>
<feature type="site" description="Catalytically relevant" evidence="6">
    <location>
        <position position="153"/>
    </location>
</feature>
<dbReference type="FunCoup" id="A0A1B1AJW2">
    <property type="interactions" value="184"/>
</dbReference>
<dbReference type="FunFam" id="3.40.50.10490:FF:000011">
    <property type="entry name" value="Arabinose 5-phosphate isomerase"/>
    <property type="match status" value="1"/>
</dbReference>
<reference evidence="10 11" key="1">
    <citation type="submission" date="2015-11" db="EMBL/GenBank/DDBJ databases">
        <title>Whole-Genome Sequence of Candidatus Oderbacter manganicum from the National Park Lower Oder Valley, Germany.</title>
        <authorList>
            <person name="Braun B."/>
            <person name="Liere K."/>
            <person name="Szewzyk U."/>
        </authorList>
    </citation>
    <scope>NUCLEOTIDE SEQUENCE [LARGE SCALE GENOMIC DNA]</scope>
    <source>
        <strain evidence="10 11">OTSz_A_272</strain>
    </source>
</reference>
<dbReference type="STRING" id="1759059.ATE48_13505"/>
<evidence type="ECO:0000259" key="9">
    <source>
        <dbReference type="PROSITE" id="PS51464"/>
    </source>
</evidence>
<dbReference type="PANTHER" id="PTHR42745:SF1">
    <property type="entry name" value="ARABINOSE 5-PHOSPHATE ISOMERASE KDSD"/>
    <property type="match status" value="1"/>
</dbReference>
<keyword evidence="3 7" id="KW-0129">CBS domain</keyword>
<dbReference type="InterPro" id="IPR035474">
    <property type="entry name" value="SIS_Kpsf"/>
</dbReference>
<dbReference type="InterPro" id="IPR000644">
    <property type="entry name" value="CBS_dom"/>
</dbReference>
<dbReference type="SUPFAM" id="SSF54631">
    <property type="entry name" value="CBS-domain pair"/>
    <property type="match status" value="1"/>
</dbReference>
<dbReference type="Proteomes" id="UP000092498">
    <property type="component" value="Chromosome"/>
</dbReference>
<dbReference type="Gene3D" id="3.40.50.10490">
    <property type="entry name" value="Glucose-6-phosphate isomerase like protein, domain 1"/>
    <property type="match status" value="1"/>
</dbReference>
<dbReference type="PROSITE" id="PS51371">
    <property type="entry name" value="CBS"/>
    <property type="match status" value="2"/>
</dbReference>
<dbReference type="GO" id="GO:0005975">
    <property type="term" value="P:carbohydrate metabolic process"/>
    <property type="evidence" value="ECO:0007669"/>
    <property type="project" value="InterPro"/>
</dbReference>
<dbReference type="OrthoDB" id="9762536at2"/>
<proteinExistence type="inferred from homology"/>
<dbReference type="GO" id="GO:0019146">
    <property type="term" value="F:arabinose-5-phosphate isomerase activity"/>
    <property type="evidence" value="ECO:0007669"/>
    <property type="project" value="UniProtKB-ARBA"/>
</dbReference>
<dbReference type="NCBIfam" id="TIGR00393">
    <property type="entry name" value="kpsF"/>
    <property type="match status" value="1"/>
</dbReference>
<gene>
    <name evidence="10" type="ORF">ATE48_13505</name>
</gene>
<sequence>MSIIDPKAAVAAGQDTIRAEARALDQLAEALAGALNEPFVHAARLLAEAKGRVIVSGMGKSGHIARKIAATLASTGTPAQFVHPAEASHGDLGMIVETDCVLAISRSGETAELSDLLYHCRRIHVPIIGMTFKRGSSLAKASTAALVLPECGEASEEAPAPTISTTMCLALGDALSVALIKARGFTADHFGAIHPGGKLGAALKKVTDVMRVGQSDPLISPSVSVADTMKAMSIGAIGAVGVVENGKLIGIVTDGDLRRKLSPEMFAKTAREIMTANPKTIAPDAPIADAIAIMNEKRITLLFAVEDGKPVGVVHMHDLLAAGVR</sequence>
<dbReference type="InParanoid" id="A0A1B1AJW2"/>
<name>A0A1B1AJW2_9PROT</name>
<dbReference type="KEGG" id="cbot:ATE48_13505"/>
<protein>
    <submittedName>
        <fullName evidence="10">D-arabinose 5-phosphate</fullName>
    </submittedName>
</protein>
<accession>A0A1B1AJW2</accession>
<dbReference type="EMBL" id="CP013244">
    <property type="protein sequence ID" value="ANP46858.1"/>
    <property type="molecule type" value="Genomic_DNA"/>
</dbReference>
<organism evidence="10 11">
    <name type="scientific">Candidatus Viadribacter manganicus</name>
    <dbReference type="NCBI Taxonomy" id="1759059"/>
    <lineage>
        <taxon>Bacteria</taxon>
        <taxon>Pseudomonadati</taxon>
        <taxon>Pseudomonadota</taxon>
        <taxon>Alphaproteobacteria</taxon>
        <taxon>Hyphomonadales</taxon>
        <taxon>Hyphomonadaceae</taxon>
        <taxon>Candidatus Viadribacter</taxon>
    </lineage>
</organism>
<feature type="domain" description="CBS" evidence="8">
    <location>
        <begin position="274"/>
        <end position="325"/>
    </location>
</feature>
<feature type="domain" description="CBS" evidence="8">
    <location>
        <begin position="210"/>
        <end position="268"/>
    </location>
</feature>
<dbReference type="InterPro" id="IPR046348">
    <property type="entry name" value="SIS_dom_sf"/>
</dbReference>
<dbReference type="GO" id="GO:0097367">
    <property type="term" value="F:carbohydrate derivative binding"/>
    <property type="evidence" value="ECO:0007669"/>
    <property type="project" value="InterPro"/>
</dbReference>
<evidence type="ECO:0000256" key="3">
    <source>
        <dbReference type="ARBA" id="ARBA00023122"/>
    </source>
</evidence>
<evidence type="ECO:0000256" key="6">
    <source>
        <dbReference type="PIRSR" id="PIRSR004692-3"/>
    </source>
</evidence>
<evidence type="ECO:0000313" key="10">
    <source>
        <dbReference type="EMBL" id="ANP46858.1"/>
    </source>
</evidence>
<dbReference type="Pfam" id="PF01380">
    <property type="entry name" value="SIS"/>
    <property type="match status" value="1"/>
</dbReference>
<dbReference type="InterPro" id="IPR050986">
    <property type="entry name" value="GutQ/KpsF_isomerases"/>
</dbReference>
<dbReference type="GO" id="GO:0046872">
    <property type="term" value="F:metal ion binding"/>
    <property type="evidence" value="ECO:0007669"/>
    <property type="project" value="UniProtKB-KW"/>
</dbReference>
<dbReference type="SUPFAM" id="SSF53697">
    <property type="entry name" value="SIS domain"/>
    <property type="match status" value="1"/>
</dbReference>
<dbReference type="Gene3D" id="3.10.580.10">
    <property type="entry name" value="CBS-domain"/>
    <property type="match status" value="1"/>
</dbReference>
<evidence type="ECO:0000256" key="2">
    <source>
        <dbReference type="ARBA" id="ARBA00022737"/>
    </source>
</evidence>
<dbReference type="GO" id="GO:1901135">
    <property type="term" value="P:carbohydrate derivative metabolic process"/>
    <property type="evidence" value="ECO:0007669"/>
    <property type="project" value="InterPro"/>
</dbReference>
<evidence type="ECO:0000259" key="8">
    <source>
        <dbReference type="PROSITE" id="PS51371"/>
    </source>
</evidence>
<dbReference type="InterPro" id="IPR046342">
    <property type="entry name" value="CBS_dom_sf"/>
</dbReference>
<feature type="site" description="Catalytically relevant" evidence="6">
    <location>
        <position position="112"/>
    </location>
</feature>
<keyword evidence="2" id="KW-0677">Repeat</keyword>
<dbReference type="Pfam" id="PF00571">
    <property type="entry name" value="CBS"/>
    <property type="match status" value="2"/>
</dbReference>
<dbReference type="InterPro" id="IPR004800">
    <property type="entry name" value="KdsD/KpsF-type"/>
</dbReference>
<dbReference type="PANTHER" id="PTHR42745">
    <property type="match status" value="1"/>
</dbReference>
<feature type="binding site" evidence="5">
    <location>
        <position position="83"/>
    </location>
    <ligand>
        <name>Zn(2+)</name>
        <dbReference type="ChEBI" id="CHEBI:29105"/>
    </ligand>
</feature>
<comment type="similarity">
    <text evidence="1 4">Belongs to the SIS family. GutQ/KpsF subfamily.</text>
</comment>
<evidence type="ECO:0000256" key="4">
    <source>
        <dbReference type="PIRNR" id="PIRNR004692"/>
    </source>
</evidence>
<keyword evidence="5" id="KW-0479">Metal-binding</keyword>
<keyword evidence="5" id="KW-0862">Zinc</keyword>
<dbReference type="AlphaFoldDB" id="A0A1B1AJW2"/>
<dbReference type="CDD" id="cd04604">
    <property type="entry name" value="CBS_pair_SIS_assoc"/>
    <property type="match status" value="1"/>
</dbReference>
<dbReference type="CDD" id="cd05014">
    <property type="entry name" value="SIS_Kpsf"/>
    <property type="match status" value="1"/>
</dbReference>
<feature type="site" description="Catalytically relevant" evidence="6">
    <location>
        <position position="60"/>
    </location>
</feature>
<feature type="domain" description="SIS" evidence="9">
    <location>
        <begin position="42"/>
        <end position="185"/>
    </location>
</feature>
<evidence type="ECO:0000256" key="7">
    <source>
        <dbReference type="PROSITE-ProRule" id="PRU00703"/>
    </source>
</evidence>
<keyword evidence="11" id="KW-1185">Reference proteome</keyword>
<evidence type="ECO:0000256" key="5">
    <source>
        <dbReference type="PIRSR" id="PIRSR004692-2"/>
    </source>
</evidence>
<dbReference type="SMART" id="SM00116">
    <property type="entry name" value="CBS"/>
    <property type="match status" value="2"/>
</dbReference>